<keyword evidence="3" id="KW-1185">Reference proteome</keyword>
<dbReference type="Pfam" id="PF19650">
    <property type="entry name" value="DUF6153"/>
    <property type="match status" value="1"/>
</dbReference>
<proteinExistence type="predicted"/>
<evidence type="ECO:0000313" key="3">
    <source>
        <dbReference type="Proteomes" id="UP000004705"/>
    </source>
</evidence>
<dbReference type="RefSeq" id="WP_005438248.1">
    <property type="nucleotide sequence ID" value="NZ_CM001466.1"/>
</dbReference>
<organism evidence="2 3">
    <name type="scientific">Saccharomonospora azurea NA-128</name>
    <dbReference type="NCBI Taxonomy" id="882081"/>
    <lineage>
        <taxon>Bacteria</taxon>
        <taxon>Bacillati</taxon>
        <taxon>Actinomycetota</taxon>
        <taxon>Actinomycetes</taxon>
        <taxon>Pseudonocardiales</taxon>
        <taxon>Pseudonocardiaceae</taxon>
        <taxon>Saccharomonospora</taxon>
    </lineage>
</organism>
<dbReference type="AlphaFoldDB" id="H8G8K6"/>
<keyword evidence="1" id="KW-0472">Membrane</keyword>
<protein>
    <submittedName>
        <fullName evidence="2">Uncharacterized protein</fullName>
    </submittedName>
</protein>
<dbReference type="Proteomes" id="UP000004705">
    <property type="component" value="Chromosome"/>
</dbReference>
<dbReference type="OrthoDB" id="3555774at2"/>
<dbReference type="InterPro" id="IPR046151">
    <property type="entry name" value="DUF6153"/>
</dbReference>
<evidence type="ECO:0000256" key="1">
    <source>
        <dbReference type="SAM" id="Phobius"/>
    </source>
</evidence>
<keyword evidence="1" id="KW-1133">Transmembrane helix</keyword>
<reference evidence="2 3" key="1">
    <citation type="journal article" date="2012" name="Stand. Genomic Sci.">
        <title>Genome sequence of the soil bacterium Saccharomonospora azurea type strain (NA-128(T)).</title>
        <authorList>
            <person name="Klenk H.P."/>
            <person name="Held B."/>
            <person name="Lucas S."/>
            <person name="Lapidus A."/>
            <person name="Copeland A."/>
            <person name="Hammon N."/>
            <person name="Pitluck S."/>
            <person name="Goodwin L.A."/>
            <person name="Han C."/>
            <person name="Tapia R."/>
            <person name="Brambilla E.M."/>
            <person name="Potter G."/>
            <person name="Land M."/>
            <person name="Ivanova N."/>
            <person name="Rohde M."/>
            <person name="Goker M."/>
            <person name="Detter J.C."/>
            <person name="Kyrpides N.C."/>
            <person name="Woyke T."/>
        </authorList>
    </citation>
    <scope>NUCLEOTIDE SEQUENCE [LARGE SCALE GENOMIC DNA]</scope>
    <source>
        <strain evidence="2 3">NA-128</strain>
    </source>
</reference>
<evidence type="ECO:0000313" key="2">
    <source>
        <dbReference type="EMBL" id="EHY87440.1"/>
    </source>
</evidence>
<feature type="transmembrane region" description="Helical" evidence="1">
    <location>
        <begin position="68"/>
        <end position="87"/>
    </location>
</feature>
<accession>H8G8K6</accession>
<dbReference type="HOGENOM" id="CLU_155042_0_0_11"/>
<keyword evidence="1" id="KW-0812">Transmembrane</keyword>
<gene>
    <name evidence="2" type="ORF">SacazDRAFT_00477</name>
</gene>
<sequence>MTGLERRSALARWLLVCSVLLGLVLMHHVANQHIEHGDPSATVQQVTTEHDIAEHDGSSAPSHEGSSVLAHLCFAVLVGSIVLLIPVRLIRRFRDTVTSPRPLADRTGGGRAPPSPLPAPDGFAYDLCVLRL</sequence>
<name>H8G8K6_9PSEU</name>
<feature type="transmembrane region" description="Helical" evidence="1">
    <location>
        <begin position="12"/>
        <end position="30"/>
    </location>
</feature>
<dbReference type="EMBL" id="CM001466">
    <property type="protein sequence ID" value="EHY87440.1"/>
    <property type="molecule type" value="Genomic_DNA"/>
</dbReference>